<feature type="compositionally biased region" description="Polar residues" evidence="10">
    <location>
        <begin position="7"/>
        <end position="22"/>
    </location>
</feature>
<evidence type="ECO:0000256" key="7">
    <source>
        <dbReference type="ARBA" id="ARBA00023065"/>
    </source>
</evidence>
<evidence type="ECO:0000256" key="9">
    <source>
        <dbReference type="SAM" id="Coils"/>
    </source>
</evidence>
<dbReference type="Gene3D" id="1.20.58.340">
    <property type="entry name" value="Magnesium transport protein CorA, transmembrane region"/>
    <property type="match status" value="1"/>
</dbReference>
<evidence type="ECO:0000256" key="8">
    <source>
        <dbReference type="ARBA" id="ARBA00023136"/>
    </source>
</evidence>
<feature type="transmembrane region" description="Helical" evidence="11">
    <location>
        <begin position="684"/>
        <end position="708"/>
    </location>
</feature>
<keyword evidence="5" id="KW-0809">Transit peptide</keyword>
<keyword evidence="3 11" id="KW-0812">Transmembrane</keyword>
<comment type="subcellular location">
    <subcellularLocation>
        <location evidence="1">Membrane</location>
        <topology evidence="1">Multi-pass membrane protein</topology>
    </subcellularLocation>
</comment>
<dbReference type="GO" id="GO:0016020">
    <property type="term" value="C:membrane"/>
    <property type="evidence" value="ECO:0007669"/>
    <property type="project" value="UniProtKB-SubCell"/>
</dbReference>
<protein>
    <recommendedName>
        <fullName evidence="14">Magnesium transporter</fullName>
    </recommendedName>
</protein>
<evidence type="ECO:0000256" key="11">
    <source>
        <dbReference type="SAM" id="Phobius"/>
    </source>
</evidence>
<evidence type="ECO:0000256" key="4">
    <source>
        <dbReference type="ARBA" id="ARBA00022842"/>
    </source>
</evidence>
<organism evidence="12 13">
    <name type="scientific">Nannochloropsis salina CCMP1776</name>
    <dbReference type="NCBI Taxonomy" id="1027361"/>
    <lineage>
        <taxon>Eukaryota</taxon>
        <taxon>Sar</taxon>
        <taxon>Stramenopiles</taxon>
        <taxon>Ochrophyta</taxon>
        <taxon>Eustigmatophyceae</taxon>
        <taxon>Eustigmatales</taxon>
        <taxon>Monodopsidaceae</taxon>
        <taxon>Microchloropsis</taxon>
        <taxon>Microchloropsis salina</taxon>
    </lineage>
</organism>
<feature type="region of interest" description="Disordered" evidence="10">
    <location>
        <begin position="576"/>
        <end position="609"/>
    </location>
</feature>
<feature type="region of interest" description="Disordered" evidence="10">
    <location>
        <begin position="1"/>
        <end position="30"/>
    </location>
</feature>
<keyword evidence="8 11" id="KW-0472">Membrane</keyword>
<keyword evidence="4" id="KW-0460">Magnesium</keyword>
<dbReference type="AlphaFoldDB" id="A0A4D9D8R9"/>
<evidence type="ECO:0000256" key="5">
    <source>
        <dbReference type="ARBA" id="ARBA00022946"/>
    </source>
</evidence>
<gene>
    <name evidence="12" type="ORF">NSK_001736</name>
</gene>
<feature type="region of interest" description="Disordered" evidence="10">
    <location>
        <begin position="233"/>
        <end position="295"/>
    </location>
</feature>
<feature type="compositionally biased region" description="Basic and acidic residues" evidence="10">
    <location>
        <begin position="588"/>
        <end position="609"/>
    </location>
</feature>
<feature type="compositionally biased region" description="Low complexity" evidence="10">
    <location>
        <begin position="237"/>
        <end position="258"/>
    </location>
</feature>
<keyword evidence="7" id="KW-0406">Ion transport</keyword>
<evidence type="ECO:0000256" key="3">
    <source>
        <dbReference type="ARBA" id="ARBA00022692"/>
    </source>
</evidence>
<proteinExistence type="predicted"/>
<keyword evidence="13" id="KW-1185">Reference proteome</keyword>
<evidence type="ECO:0000256" key="1">
    <source>
        <dbReference type="ARBA" id="ARBA00004141"/>
    </source>
</evidence>
<feature type="transmembrane region" description="Helical" evidence="11">
    <location>
        <begin position="728"/>
        <end position="750"/>
    </location>
</feature>
<comment type="caution">
    <text evidence="12">The sequence shown here is derived from an EMBL/GenBank/DDBJ whole genome shotgun (WGS) entry which is preliminary data.</text>
</comment>
<dbReference type="PANTHER" id="PTHR13890">
    <property type="entry name" value="RNA SPLICING PROTEIN MRS2, MITOCHONDRIAL"/>
    <property type="match status" value="1"/>
</dbReference>
<dbReference type="GO" id="GO:0015095">
    <property type="term" value="F:magnesium ion transmembrane transporter activity"/>
    <property type="evidence" value="ECO:0007669"/>
    <property type="project" value="TreeGrafter"/>
</dbReference>
<feature type="coiled-coil region" evidence="9">
    <location>
        <begin position="524"/>
        <end position="551"/>
    </location>
</feature>
<dbReference type="OrthoDB" id="192776at2759"/>
<evidence type="ECO:0000313" key="12">
    <source>
        <dbReference type="EMBL" id="TFJ87404.1"/>
    </source>
</evidence>
<keyword evidence="6 11" id="KW-1133">Transmembrane helix</keyword>
<evidence type="ECO:0008006" key="14">
    <source>
        <dbReference type="Google" id="ProtNLM"/>
    </source>
</evidence>
<feature type="compositionally biased region" description="Basic and acidic residues" evidence="10">
    <location>
        <begin position="460"/>
        <end position="475"/>
    </location>
</feature>
<evidence type="ECO:0000256" key="2">
    <source>
        <dbReference type="ARBA" id="ARBA00022448"/>
    </source>
</evidence>
<accession>A0A4D9D8R9</accession>
<dbReference type="Proteomes" id="UP000355283">
    <property type="component" value="Unassembled WGS sequence"/>
</dbReference>
<evidence type="ECO:0000256" key="6">
    <source>
        <dbReference type="ARBA" id="ARBA00022989"/>
    </source>
</evidence>
<evidence type="ECO:0000256" key="10">
    <source>
        <dbReference type="SAM" id="MobiDB-lite"/>
    </source>
</evidence>
<reference evidence="12 13" key="1">
    <citation type="submission" date="2019-01" db="EMBL/GenBank/DDBJ databases">
        <title>Nuclear Genome Assembly of the Microalgal Biofuel strain Nannochloropsis salina CCMP1776.</title>
        <authorList>
            <person name="Hovde B."/>
        </authorList>
    </citation>
    <scope>NUCLEOTIDE SEQUENCE [LARGE SCALE GENOMIC DNA]</scope>
    <source>
        <strain evidence="12 13">CCMP1776</strain>
    </source>
</reference>
<dbReference type="InterPro" id="IPR039204">
    <property type="entry name" value="MRS2-like"/>
</dbReference>
<dbReference type="Pfam" id="PF22099">
    <property type="entry name" value="MRS2-like"/>
    <property type="match status" value="1"/>
</dbReference>
<name>A0A4D9D8R9_9STRA</name>
<evidence type="ECO:0000313" key="13">
    <source>
        <dbReference type="Proteomes" id="UP000355283"/>
    </source>
</evidence>
<feature type="compositionally biased region" description="Basic and acidic residues" evidence="10">
    <location>
        <begin position="263"/>
        <end position="274"/>
    </location>
</feature>
<dbReference type="EMBL" id="SDOX01000006">
    <property type="protein sequence ID" value="TFJ87404.1"/>
    <property type="molecule type" value="Genomic_DNA"/>
</dbReference>
<keyword evidence="9" id="KW-0175">Coiled coil</keyword>
<keyword evidence="2" id="KW-0813">Transport</keyword>
<sequence>MAMWPSFLTNQGKTSRSVSPSISDDKGPLSLDITPDDFETDHVPRKHNVHTMGPTSRNDSFMTYGLSAEDDSNLDILAAQLTLQAHEAKALAAASAAYLKAPRPLLSTPCRRGSWRETSLYSGDVKHAPKRSYLGKDLEQGGKRMGSLAAHLGLWSKDGSGALEMNGKSPPHGLEMLSQVSGIQQTPIQTITYMKDGSKRVDDLGLKDVLRYIQSAVRSVHAKEQEMFALQRGESLASSTSTCTPSIATSPASSAPPALHFARGHDFSNGHEHAQPAPAPGKTAWGSGSSNSLARGVRKNCDTVPILPMPWTRGACTGPPRGGRDALRIGCRPRGHSLAVPRPRTRPVGAWASGGEWGLEGCLGGGAGGGGGPGGMLNARDIRRLCTGLDSEAARKKEMSIAVRKHTVILNLDELRCLVFWDRLIVLVPEGADPECHGRLEANLNWLRLQKKAFAVGEGGGKRGEGGAEGGREGGAEEEEEGFEFVALEAVLLTMLAYLQSKLDFLLPRINKNNRLLLKNSTLNTVQQDRLRQLKNKVASYQSKARSLHKALLTLLEDEHDLRFLYLTRLVQPPSLSHHPSLPSQGGRSRENSWEQRREEKCAGGEKEKEKECEACAAEGCGTTPVHQQHWVQARVDDSEGEELLESYLEDLYAVIVRWELVKEDIQNTEEYVLMKLDLARNRLLTYGTVFAMINMLFAFGALVTGMFGMNLNNGFDVDSGSPVSHGAFVRVSSGLFTLIAGSALCFGLWMQCTGMLVN</sequence>
<feature type="region of interest" description="Disordered" evidence="10">
    <location>
        <begin position="458"/>
        <end position="477"/>
    </location>
</feature>
<dbReference type="PANTHER" id="PTHR13890:SF0">
    <property type="entry name" value="MAGNESIUM TRANSPORTER MRS2 HOMOLOG, MITOCHONDRIAL"/>
    <property type="match status" value="1"/>
</dbReference>